<dbReference type="EMBL" id="NCKW01005811">
    <property type="protein sequence ID" value="POM72424.1"/>
    <property type="molecule type" value="Genomic_DNA"/>
</dbReference>
<reference evidence="2 3" key="1">
    <citation type="journal article" date="2017" name="Genome Biol. Evol.">
        <title>Phytophthora megakarya and P. palmivora, closely related causal agents of cacao black pod rot, underwent increases in genome sizes and gene numbers by different mechanisms.</title>
        <authorList>
            <person name="Ali S.S."/>
            <person name="Shao J."/>
            <person name="Lary D.J."/>
            <person name="Kronmiller B."/>
            <person name="Shen D."/>
            <person name="Strem M.D."/>
            <person name="Amoako-Attah I."/>
            <person name="Akrofi A.Y."/>
            <person name="Begoude B.A."/>
            <person name="Ten Hoopen G.M."/>
            <person name="Coulibaly K."/>
            <person name="Kebe B.I."/>
            <person name="Melnick R.L."/>
            <person name="Guiltinan M.J."/>
            <person name="Tyler B.M."/>
            <person name="Meinhardt L.W."/>
            <person name="Bailey B.A."/>
        </authorList>
    </citation>
    <scope>NUCLEOTIDE SEQUENCE [LARGE SCALE GENOMIC DNA]</scope>
    <source>
        <strain evidence="3">sbr112.9</strain>
    </source>
</reference>
<dbReference type="PANTHER" id="PTHR33266">
    <property type="entry name" value="CHROMOSOME 15, WHOLE GENOME SHOTGUN SEQUENCE"/>
    <property type="match status" value="1"/>
</dbReference>
<comment type="caution">
    <text evidence="2">The sequence shown here is derived from an EMBL/GenBank/DDBJ whole genome shotgun (WGS) entry which is preliminary data.</text>
</comment>
<sequence length="407" mass="45836">FLRKELQDEVEDAEKQLEERGDLDKAAKLVCLTTIDDNNAKLATLTAKKDVMDESMMEEYDTVDKIQTLELQLVGMLQVSMQYSYGLDILEIAFTQTDYIGDASIEFNDYVLKCWEKYCKNPSVFEAPCVAVVQSSGFGKSRMLYELARMSLAQLENIYYHALVNWKDVQTEWLNLFTSTEADVDVHKKLSMAIETKMKAHVTKKWSKKVVVLVIDEARSLLAERKHRDTNSKVSDLTPPLSQDPSSRNMLGTPVLASFPPFVLTHTMDILWQEHYTNNHSGDGEVISEKMQDDIVMKVEDEEMDDENASGGGEVATDKEKVLEASRATYKAEQKKLMATVAAYKAAVTGDQTVAWEAILAMGRPLLGARPYSTSALASRLVADFMAILAYVDYEKEGYCGMLRRMS</sequence>
<name>A0A2P4Y3P0_9STRA</name>
<dbReference type="PANTHER" id="PTHR33266:SF1">
    <property type="entry name" value="F-BOX DOMAIN-CONTAINING PROTEIN"/>
    <property type="match status" value="1"/>
</dbReference>
<evidence type="ECO:0000313" key="2">
    <source>
        <dbReference type="EMBL" id="POM72424.1"/>
    </source>
</evidence>
<protein>
    <submittedName>
        <fullName evidence="2">Uncharacterized protein</fullName>
    </submittedName>
</protein>
<feature type="non-terminal residue" evidence="2">
    <location>
        <position position="1"/>
    </location>
</feature>
<accession>A0A2P4Y3P0</accession>
<dbReference type="AlphaFoldDB" id="A0A2P4Y3P0"/>
<proteinExistence type="predicted"/>
<dbReference type="Proteomes" id="UP000237271">
    <property type="component" value="Unassembled WGS sequence"/>
</dbReference>
<gene>
    <name evidence="2" type="ORF">PHPALM_10859</name>
</gene>
<organism evidence="2 3">
    <name type="scientific">Phytophthora palmivora</name>
    <dbReference type="NCBI Taxonomy" id="4796"/>
    <lineage>
        <taxon>Eukaryota</taxon>
        <taxon>Sar</taxon>
        <taxon>Stramenopiles</taxon>
        <taxon>Oomycota</taxon>
        <taxon>Peronosporomycetes</taxon>
        <taxon>Peronosporales</taxon>
        <taxon>Peronosporaceae</taxon>
        <taxon>Phytophthora</taxon>
    </lineage>
</organism>
<keyword evidence="3" id="KW-1185">Reference proteome</keyword>
<feature type="region of interest" description="Disordered" evidence="1">
    <location>
        <begin position="226"/>
        <end position="249"/>
    </location>
</feature>
<evidence type="ECO:0000313" key="3">
    <source>
        <dbReference type="Proteomes" id="UP000237271"/>
    </source>
</evidence>
<evidence type="ECO:0000256" key="1">
    <source>
        <dbReference type="SAM" id="MobiDB-lite"/>
    </source>
</evidence>
<dbReference type="OrthoDB" id="98411at2759"/>
<feature type="compositionally biased region" description="Polar residues" evidence="1">
    <location>
        <begin position="232"/>
        <end position="249"/>
    </location>
</feature>